<name>A0A139MAY3_STROR</name>
<organism evidence="1 2">
    <name type="scientific">Streptococcus oralis</name>
    <dbReference type="NCBI Taxonomy" id="1303"/>
    <lineage>
        <taxon>Bacteria</taxon>
        <taxon>Bacillati</taxon>
        <taxon>Bacillota</taxon>
        <taxon>Bacilli</taxon>
        <taxon>Lactobacillales</taxon>
        <taxon>Streptococcaceae</taxon>
        <taxon>Streptococcus</taxon>
    </lineage>
</organism>
<dbReference type="Pfam" id="PF12846">
    <property type="entry name" value="AAA_10"/>
    <property type="match status" value="1"/>
</dbReference>
<dbReference type="Gene3D" id="3.40.50.300">
    <property type="entry name" value="P-loop containing nucleotide triphosphate hydrolases"/>
    <property type="match status" value="2"/>
</dbReference>
<dbReference type="Proteomes" id="UP000070541">
    <property type="component" value="Unassembled WGS sequence"/>
</dbReference>
<sequence length="835" mass="95853">MEITSNYWDFADSLILRKNGGVFAVFEVPSEVLVTIDKRGRERFKQTAFSAFSQLSVYGDFELHTIPIPIDLYERFELLRQDIDQDSGTAPLANLMMDSLQEKIEDEIEFLFEYKHYISVPLKSNNISPDLVSTLKDSMSFYKKETLKLLGLGELPPLNWYEDWQLKKNALKSALHQLRVREVEKTELEFLARLQFLRGQFYDKETEVDAIKNCIDNIDDTNIYFENHKVLRLENKDDDNLVACFPIVDYPQNVSSIHLQEELQLLDFPVESIYKVAFSADKGVSSSKKKARNKRKNLGNVVAEIEEDGDIQRLEVLEAHQMLVDYQEKVESKEKMVEFLHFLVVTGDDEDEIEERYDILSKLIANLGGSLARGYADRLYLFYKGRFTELLDKKRESYVQYTSLEGFCQNMFFVTKEVGNKVGFPIARIDNEIASWGGDFMAALQASNRLVFSNLLQANKMGIKDKITNNPHVAITGATGNGKSFLMKLLFTLNSFLKIKSAYIDPKTEVRKQYMKILKEYEEQNIHKEVQEYIKSIHFVTLDMKEDRNIGVLDPFAYIDEKTTLTEIASVLISTVLDKEDSKKLKSYLLENIDKVWARKQNGETVGMLHLFKTFEEEKDKDVARIGRYLSKMGENTLLKLCFSDGSNKSLQSDNKITVFEIAGLDMPKTSNYEDMTDTQLRSLAVMYGLTFFCADFGERDRTQETLLYVDEAWQISLTPSGRQLLARIKRTGRSFNNFLVLATQSVKDVSTEDDGTGFGTVFAFSEDSETSSILEHLKIKEDDLSKAWVENQTMGQCIFSDVFGRRERITVDGTIYDSITPLFETVTTNLKSTT</sequence>
<protein>
    <submittedName>
        <fullName evidence="1">Putative conjugal transfer protein</fullName>
    </submittedName>
</protein>
<dbReference type="PATRIC" id="fig|1303.76.peg.634"/>
<reference evidence="1 2" key="1">
    <citation type="submission" date="2016-01" db="EMBL/GenBank/DDBJ databases">
        <title>Highly variable Streptococcus oralis are common among viridans streptococci isolated from primates.</title>
        <authorList>
            <person name="Denapaite D."/>
            <person name="Rieger M."/>
            <person name="Koendgen S."/>
            <person name="Brueckner R."/>
            <person name="Ochigava I."/>
            <person name="Kappeler P."/>
            <person name="Maetz-Rensing K."/>
            <person name="Leendertz F."/>
            <person name="Hakenbeck R."/>
        </authorList>
    </citation>
    <scope>NUCLEOTIDE SEQUENCE [LARGE SCALE GENOMIC DNA]</scope>
    <source>
        <strain evidence="1 2">DD05</strain>
    </source>
</reference>
<proteinExistence type="predicted"/>
<evidence type="ECO:0000313" key="1">
    <source>
        <dbReference type="EMBL" id="KXT60864.1"/>
    </source>
</evidence>
<dbReference type="InterPro" id="IPR016628">
    <property type="entry name" value="ATPase_SAG2001_prd"/>
</dbReference>
<dbReference type="PANTHER" id="PTHR30121">
    <property type="entry name" value="UNCHARACTERIZED PROTEIN YJGR-RELATED"/>
    <property type="match status" value="1"/>
</dbReference>
<dbReference type="PANTHER" id="PTHR30121:SF6">
    <property type="entry name" value="SLR6007 PROTEIN"/>
    <property type="match status" value="1"/>
</dbReference>
<gene>
    <name evidence="1" type="ORF">SORDD05_00604</name>
</gene>
<dbReference type="EMBL" id="LQOG01000019">
    <property type="protein sequence ID" value="KXT60864.1"/>
    <property type="molecule type" value="Genomic_DNA"/>
</dbReference>
<dbReference type="InterPro" id="IPR027417">
    <property type="entry name" value="P-loop_NTPase"/>
</dbReference>
<dbReference type="RefSeq" id="WP_061417043.1">
    <property type="nucleotide sequence ID" value="NZ_KQ969037.1"/>
</dbReference>
<dbReference type="InterPro" id="IPR051162">
    <property type="entry name" value="T4SS_component"/>
</dbReference>
<dbReference type="AlphaFoldDB" id="A0A139MAY3"/>
<comment type="caution">
    <text evidence="1">The sequence shown here is derived from an EMBL/GenBank/DDBJ whole genome shotgun (WGS) entry which is preliminary data.</text>
</comment>
<dbReference type="SUPFAM" id="SSF52540">
    <property type="entry name" value="P-loop containing nucleoside triphosphate hydrolases"/>
    <property type="match status" value="1"/>
</dbReference>
<dbReference type="PIRSF" id="PIRSF015040">
    <property type="entry name" value="ATPase_SAG2001_prd"/>
    <property type="match status" value="1"/>
</dbReference>
<evidence type="ECO:0000313" key="2">
    <source>
        <dbReference type="Proteomes" id="UP000070541"/>
    </source>
</evidence>
<accession>A0A139MAY3</accession>